<proteinExistence type="predicted"/>
<dbReference type="EnsemblMetazoa" id="ASIC012337-RA">
    <property type="protein sequence ID" value="ASIC012337-PA"/>
    <property type="gene ID" value="ASIC012337"/>
</dbReference>
<name>A0A084W2E9_ANOSI</name>
<evidence type="ECO:0000313" key="3">
    <source>
        <dbReference type="Proteomes" id="UP000030765"/>
    </source>
</evidence>
<evidence type="ECO:0000313" key="1">
    <source>
        <dbReference type="EMBL" id="KFB44393.1"/>
    </source>
</evidence>
<keyword evidence="3" id="KW-1185">Reference proteome</keyword>
<accession>A0A084W2E9</accession>
<dbReference type="EMBL" id="KE525275">
    <property type="protein sequence ID" value="KFB44393.1"/>
    <property type="molecule type" value="Genomic_DNA"/>
</dbReference>
<dbReference type="Proteomes" id="UP000030765">
    <property type="component" value="Unassembled WGS sequence"/>
</dbReference>
<reference evidence="2" key="2">
    <citation type="submission" date="2020-05" db="UniProtKB">
        <authorList>
            <consortium name="EnsemblMetazoa"/>
        </authorList>
    </citation>
    <scope>IDENTIFICATION</scope>
</reference>
<dbReference type="AlphaFoldDB" id="A0A084W2E9"/>
<dbReference type="VEuPathDB" id="VectorBase:ASIC012337"/>
<gene>
    <name evidence="1" type="ORF">ZHAS_00012337</name>
</gene>
<sequence>MNGTGQHYDIIPVRQCSALPSCSIYCEAASDIVFLAIGLCVASLRRRKPSVGDVSGAEHTARHTSADESSLPCKTYHALIAI</sequence>
<dbReference type="EMBL" id="ATLV01019610">
    <property type="status" value="NOT_ANNOTATED_CDS"/>
    <property type="molecule type" value="Genomic_DNA"/>
</dbReference>
<evidence type="ECO:0000313" key="2">
    <source>
        <dbReference type="EnsemblMetazoa" id="ASIC012337-PA"/>
    </source>
</evidence>
<protein>
    <submittedName>
        <fullName evidence="1 2">Uncharacterized protein</fullName>
    </submittedName>
</protein>
<reference evidence="1 3" key="1">
    <citation type="journal article" date="2014" name="BMC Genomics">
        <title>Genome sequence of Anopheles sinensis provides insight into genetics basis of mosquito competence for malaria parasites.</title>
        <authorList>
            <person name="Zhou D."/>
            <person name="Zhang D."/>
            <person name="Ding G."/>
            <person name="Shi L."/>
            <person name="Hou Q."/>
            <person name="Ye Y."/>
            <person name="Xu Y."/>
            <person name="Zhou H."/>
            <person name="Xiong C."/>
            <person name="Li S."/>
            <person name="Yu J."/>
            <person name="Hong S."/>
            <person name="Yu X."/>
            <person name="Zou P."/>
            <person name="Chen C."/>
            <person name="Chang X."/>
            <person name="Wang W."/>
            <person name="Lv Y."/>
            <person name="Sun Y."/>
            <person name="Ma L."/>
            <person name="Shen B."/>
            <person name="Zhu C."/>
        </authorList>
    </citation>
    <scope>NUCLEOTIDE SEQUENCE [LARGE SCALE GENOMIC DNA]</scope>
</reference>
<organism evidence="1">
    <name type="scientific">Anopheles sinensis</name>
    <name type="common">Mosquito</name>
    <dbReference type="NCBI Taxonomy" id="74873"/>
    <lineage>
        <taxon>Eukaryota</taxon>
        <taxon>Metazoa</taxon>
        <taxon>Ecdysozoa</taxon>
        <taxon>Arthropoda</taxon>
        <taxon>Hexapoda</taxon>
        <taxon>Insecta</taxon>
        <taxon>Pterygota</taxon>
        <taxon>Neoptera</taxon>
        <taxon>Endopterygota</taxon>
        <taxon>Diptera</taxon>
        <taxon>Nematocera</taxon>
        <taxon>Culicoidea</taxon>
        <taxon>Culicidae</taxon>
        <taxon>Anophelinae</taxon>
        <taxon>Anopheles</taxon>
    </lineage>
</organism>